<sequence>MHLITTIIVIIAVILKGDWKNWEKFHTTMLYIALCNLAYNFLTANYFLWRLDADFLSNHSLTEMLYTFIVFPATVLMFLTHYPKSIKKQVLHNGMWITIYILWEAFFLLTGRIQYQYGWNIWWSLFILCLMFPFIRLHHTKPLLTYVLSFIFTVLFILFFDVPVHIPVELR</sequence>
<feature type="transmembrane region" description="Helical" evidence="1">
    <location>
        <begin position="121"/>
        <end position="137"/>
    </location>
</feature>
<evidence type="ECO:0000313" key="3">
    <source>
        <dbReference type="Proteomes" id="UP000790580"/>
    </source>
</evidence>
<protein>
    <submittedName>
        <fullName evidence="2">Uncharacterized protein</fullName>
    </submittedName>
</protein>
<feature type="transmembrane region" description="Helical" evidence="1">
    <location>
        <begin position="144"/>
        <end position="166"/>
    </location>
</feature>
<keyword evidence="1" id="KW-1133">Transmembrane helix</keyword>
<dbReference type="InterPro" id="IPR048147">
    <property type="entry name" value="CBO0543-like"/>
</dbReference>
<keyword evidence="3" id="KW-1185">Reference proteome</keyword>
<gene>
    <name evidence="2" type="ORF">KS407_17930</name>
</gene>
<feature type="transmembrane region" description="Helical" evidence="1">
    <location>
        <begin position="29"/>
        <end position="49"/>
    </location>
</feature>
<proteinExistence type="predicted"/>
<dbReference type="RefSeq" id="WP_088074466.1">
    <property type="nucleotide sequence ID" value="NZ_JAHQCR010000075.1"/>
</dbReference>
<dbReference type="Proteomes" id="UP000790580">
    <property type="component" value="Unassembled WGS sequence"/>
</dbReference>
<keyword evidence="1" id="KW-0812">Transmembrane</keyword>
<evidence type="ECO:0000256" key="1">
    <source>
        <dbReference type="SAM" id="Phobius"/>
    </source>
</evidence>
<feature type="transmembrane region" description="Helical" evidence="1">
    <location>
        <begin position="64"/>
        <end position="82"/>
    </location>
</feature>
<name>A0ABS6K1P5_9BACI</name>
<dbReference type="NCBIfam" id="NF041644">
    <property type="entry name" value="CBO0543_fam"/>
    <property type="match status" value="1"/>
</dbReference>
<comment type="caution">
    <text evidence="2">The sequence shown here is derived from an EMBL/GenBank/DDBJ whole genome shotgun (WGS) entry which is preliminary data.</text>
</comment>
<keyword evidence="1" id="KW-0472">Membrane</keyword>
<reference evidence="2 3" key="1">
    <citation type="submission" date="2021-06" db="EMBL/GenBank/DDBJ databases">
        <title>Bacillus sp. RD4P76, an endophyte from a halophyte.</title>
        <authorList>
            <person name="Sun J.-Q."/>
        </authorList>
    </citation>
    <scope>NUCLEOTIDE SEQUENCE [LARGE SCALE GENOMIC DNA]</scope>
    <source>
        <strain evidence="2 3">JCM 17098</strain>
    </source>
</reference>
<accession>A0ABS6K1P5</accession>
<evidence type="ECO:0000313" key="2">
    <source>
        <dbReference type="EMBL" id="MBU9723300.1"/>
    </source>
</evidence>
<dbReference type="EMBL" id="JAHQCR010000075">
    <property type="protein sequence ID" value="MBU9723300.1"/>
    <property type="molecule type" value="Genomic_DNA"/>
</dbReference>
<organism evidence="2 3">
    <name type="scientific">Evansella alkalicola</name>
    <dbReference type="NCBI Taxonomy" id="745819"/>
    <lineage>
        <taxon>Bacteria</taxon>
        <taxon>Bacillati</taxon>
        <taxon>Bacillota</taxon>
        <taxon>Bacilli</taxon>
        <taxon>Bacillales</taxon>
        <taxon>Bacillaceae</taxon>
        <taxon>Evansella</taxon>
    </lineage>
</organism>
<feature type="transmembrane region" description="Helical" evidence="1">
    <location>
        <begin position="94"/>
        <end position="115"/>
    </location>
</feature>